<feature type="domain" description="BFD-like [2Fe-2S]-binding" evidence="2">
    <location>
        <begin position="375"/>
        <end position="426"/>
    </location>
</feature>
<dbReference type="InterPro" id="IPR036188">
    <property type="entry name" value="FAD/NAD-bd_sf"/>
</dbReference>
<dbReference type="InterPro" id="IPR051691">
    <property type="entry name" value="Metab_Enz_Cyan_OpOx_G3PDH"/>
</dbReference>
<dbReference type="CDD" id="cd19946">
    <property type="entry name" value="GlpA-like_Fer2_BFD-like"/>
    <property type="match status" value="1"/>
</dbReference>
<sequence>MKDHYQLLIIGAAGLAAAVTAAKQGISCALLDEQAAPGGQIYRSIESVPATRAQVLGTEYQRGKALAAEFRECDADYFPESTVWSLNREREVGVLYKGQNKIISAEQILVASGAYERPVPFPGWTLPGVMQAGAGQVLFKSAGVIPSDGVALAGSGPLLLLLAWQYMQVGVDIKAMLDVTPLSNPLRAMPKLPRALLAHHYLTKGLVYQRDLKRAGVVTKMGVSNLQAEGDGELQSISYRHLGREHSIETDLLMTHFGVIPHIWLTQAAGCKHRWDSSQQCWRPQHDAWGNTSIEGVLIAGDGAGINGARSAEHAGRLAALQALFSLGVISQAKRDKQSVTERKQMQAERHIRPFLEAYFAIPQNMLATQDKDTIVCRCEEITAGEIRAAVENAHGDSNQVKYLSRCGMGPCQGRQCANAVAHIVADAGGQAVADSSLFRGRPPVAI</sequence>
<dbReference type="SUPFAM" id="SSF51905">
    <property type="entry name" value="FAD/NAD(P)-binding domain"/>
    <property type="match status" value="1"/>
</dbReference>
<accession>A0A7Z0MNX1</accession>
<dbReference type="AlphaFoldDB" id="A0A7Z0MNX1"/>
<evidence type="ECO:0000256" key="1">
    <source>
        <dbReference type="ARBA" id="ARBA00023002"/>
    </source>
</evidence>
<evidence type="ECO:0000313" key="4">
    <source>
        <dbReference type="EMBL" id="NYT47111.1"/>
    </source>
</evidence>
<comment type="caution">
    <text evidence="4">The sequence shown here is derived from an EMBL/GenBank/DDBJ whole genome shotgun (WGS) entry which is preliminary data.</text>
</comment>
<protein>
    <submittedName>
        <fullName evidence="4">FAD-dependent oxidoreductase</fullName>
    </submittedName>
</protein>
<dbReference type="Gene3D" id="3.50.50.60">
    <property type="entry name" value="FAD/NAD(P)-binding domain"/>
    <property type="match status" value="2"/>
</dbReference>
<dbReference type="GO" id="GO:0016491">
    <property type="term" value="F:oxidoreductase activity"/>
    <property type="evidence" value="ECO:0007669"/>
    <property type="project" value="UniProtKB-KW"/>
</dbReference>
<evidence type="ECO:0000259" key="3">
    <source>
        <dbReference type="Pfam" id="PF07992"/>
    </source>
</evidence>
<dbReference type="EMBL" id="JACCHS010000084">
    <property type="protein sequence ID" value="NYT47111.1"/>
    <property type="molecule type" value="Genomic_DNA"/>
</dbReference>
<dbReference type="InterPro" id="IPR017224">
    <property type="entry name" value="Opine_Oxase_asu/HCN_bsu"/>
</dbReference>
<dbReference type="PRINTS" id="PR00368">
    <property type="entry name" value="FADPNR"/>
</dbReference>
<proteinExistence type="predicted"/>
<dbReference type="InterPro" id="IPR041854">
    <property type="entry name" value="BFD-like_2Fe2S-bd_dom_sf"/>
</dbReference>
<dbReference type="Pfam" id="PF04324">
    <property type="entry name" value="Fer2_BFD"/>
    <property type="match status" value="1"/>
</dbReference>
<dbReference type="PANTHER" id="PTHR42949">
    <property type="entry name" value="ANAEROBIC GLYCEROL-3-PHOSPHATE DEHYDROGENASE SUBUNIT B"/>
    <property type="match status" value="1"/>
</dbReference>
<dbReference type="Gene3D" id="1.10.10.1100">
    <property type="entry name" value="BFD-like [2Fe-2S]-binding domain"/>
    <property type="match status" value="1"/>
</dbReference>
<dbReference type="PANTHER" id="PTHR42949:SF3">
    <property type="entry name" value="ANAEROBIC GLYCEROL-3-PHOSPHATE DEHYDROGENASE SUBUNIT B"/>
    <property type="match status" value="1"/>
</dbReference>
<dbReference type="Pfam" id="PF07992">
    <property type="entry name" value="Pyr_redox_2"/>
    <property type="match status" value="1"/>
</dbReference>
<organism evidence="4 5">
    <name type="scientific">Candidatus Methanofishera endochildressiae</name>
    <dbReference type="NCBI Taxonomy" id="2738884"/>
    <lineage>
        <taxon>Bacteria</taxon>
        <taxon>Pseudomonadati</taxon>
        <taxon>Pseudomonadota</taxon>
        <taxon>Gammaproteobacteria</taxon>
        <taxon>Candidatus Methanofishera</taxon>
    </lineage>
</organism>
<dbReference type="Proteomes" id="UP000537890">
    <property type="component" value="Unassembled WGS sequence"/>
</dbReference>
<gene>
    <name evidence="4" type="ORF">H0A75_05445</name>
</gene>
<evidence type="ECO:0000313" key="5">
    <source>
        <dbReference type="Proteomes" id="UP000537890"/>
    </source>
</evidence>
<reference evidence="4 5" key="1">
    <citation type="submission" date="2020-05" db="EMBL/GenBank/DDBJ databases">
        <title>Horizontal transmission and recombination maintain forever young bacterial symbiont genomes.</title>
        <authorList>
            <person name="Russell S.L."/>
            <person name="Pepper-Tunick E."/>
            <person name="Svedberg J."/>
            <person name="Byrne A."/>
            <person name="Ruelas Castillo J."/>
            <person name="Vollmers C."/>
            <person name="Beinart R.A."/>
            <person name="Corbett-Detig R."/>
        </authorList>
    </citation>
    <scope>NUCLEOTIDE SEQUENCE [LARGE SCALE GENOMIC DNA]</scope>
    <source>
        <strain evidence="4">4727-3</strain>
    </source>
</reference>
<feature type="domain" description="FAD/NAD(P)-binding" evidence="3">
    <location>
        <begin position="6"/>
        <end position="315"/>
    </location>
</feature>
<dbReference type="InterPro" id="IPR007419">
    <property type="entry name" value="BFD-like_2Fe2S-bd_dom"/>
</dbReference>
<evidence type="ECO:0000259" key="2">
    <source>
        <dbReference type="Pfam" id="PF04324"/>
    </source>
</evidence>
<name>A0A7Z0MNX1_9GAMM</name>
<keyword evidence="1" id="KW-0560">Oxidoreductase</keyword>
<dbReference type="PIRSF" id="PIRSF037495">
    <property type="entry name" value="Opine_OX_OoxA/HcnB"/>
    <property type="match status" value="1"/>
</dbReference>
<dbReference type="InterPro" id="IPR023753">
    <property type="entry name" value="FAD/NAD-binding_dom"/>
</dbReference>